<protein>
    <submittedName>
        <fullName evidence="2">Uncharacterized protein</fullName>
    </submittedName>
</protein>
<dbReference type="AlphaFoldDB" id="A0A653D4D7"/>
<feature type="non-terminal residue" evidence="2">
    <location>
        <position position="44"/>
    </location>
</feature>
<organism evidence="2 3">
    <name type="scientific">Callosobruchus maculatus</name>
    <name type="common">Southern cowpea weevil</name>
    <name type="synonym">Pulse bruchid</name>
    <dbReference type="NCBI Taxonomy" id="64391"/>
    <lineage>
        <taxon>Eukaryota</taxon>
        <taxon>Metazoa</taxon>
        <taxon>Ecdysozoa</taxon>
        <taxon>Arthropoda</taxon>
        <taxon>Hexapoda</taxon>
        <taxon>Insecta</taxon>
        <taxon>Pterygota</taxon>
        <taxon>Neoptera</taxon>
        <taxon>Endopterygota</taxon>
        <taxon>Coleoptera</taxon>
        <taxon>Polyphaga</taxon>
        <taxon>Cucujiformia</taxon>
        <taxon>Chrysomeloidea</taxon>
        <taxon>Chrysomelidae</taxon>
        <taxon>Bruchinae</taxon>
        <taxon>Bruchini</taxon>
        <taxon>Callosobruchus</taxon>
    </lineage>
</organism>
<accession>A0A653D4D7</accession>
<gene>
    <name evidence="2" type="ORF">CALMAC_LOCUS14283</name>
</gene>
<dbReference type="Proteomes" id="UP000410492">
    <property type="component" value="Unassembled WGS sequence"/>
</dbReference>
<keyword evidence="3" id="KW-1185">Reference proteome</keyword>
<sequence length="44" mass="5385">MEQLGLSMVRLIQMKTLKMHFSKKRKLIMKKKGKKKKKRDQRPE</sequence>
<proteinExistence type="predicted"/>
<evidence type="ECO:0000256" key="1">
    <source>
        <dbReference type="SAM" id="MobiDB-lite"/>
    </source>
</evidence>
<name>A0A653D4D7_CALMS</name>
<dbReference type="EMBL" id="CAACVG010010081">
    <property type="protein sequence ID" value="VEN54955.1"/>
    <property type="molecule type" value="Genomic_DNA"/>
</dbReference>
<reference evidence="2 3" key="1">
    <citation type="submission" date="2019-01" db="EMBL/GenBank/DDBJ databases">
        <authorList>
            <person name="Sayadi A."/>
        </authorList>
    </citation>
    <scope>NUCLEOTIDE SEQUENCE [LARGE SCALE GENOMIC DNA]</scope>
</reference>
<evidence type="ECO:0000313" key="2">
    <source>
        <dbReference type="EMBL" id="VEN54955.1"/>
    </source>
</evidence>
<evidence type="ECO:0000313" key="3">
    <source>
        <dbReference type="Proteomes" id="UP000410492"/>
    </source>
</evidence>
<feature type="region of interest" description="Disordered" evidence="1">
    <location>
        <begin position="23"/>
        <end position="44"/>
    </location>
</feature>